<accession>A0A6F8VGT2</accession>
<dbReference type="AlphaFoldDB" id="A0A6F8VGT2"/>
<evidence type="ECO:0000313" key="2">
    <source>
        <dbReference type="Proteomes" id="UP000502260"/>
    </source>
</evidence>
<dbReference type="KEGG" id="slac:SKTS_28150"/>
<protein>
    <submittedName>
        <fullName evidence="1">Uncharacterized protein</fullName>
    </submittedName>
</protein>
<evidence type="ECO:0000313" key="1">
    <source>
        <dbReference type="EMBL" id="BCB27929.1"/>
    </source>
</evidence>
<dbReference type="Proteomes" id="UP000502260">
    <property type="component" value="Chromosome"/>
</dbReference>
<name>A0A6F8VGT2_9PROT</name>
<keyword evidence="2" id="KW-1185">Reference proteome</keyword>
<reference evidence="2" key="1">
    <citation type="submission" date="2020-03" db="EMBL/GenBank/DDBJ databases">
        <title>Complete genome sequence of sulfur-oxidizing bacterium skT11.</title>
        <authorList>
            <person name="Kanda M."/>
            <person name="Kojima H."/>
            <person name="Fukui M."/>
        </authorList>
    </citation>
    <scope>NUCLEOTIDE SEQUENCE [LARGE SCALE GENOMIC DNA]</scope>
    <source>
        <strain evidence="2">skT11</strain>
    </source>
</reference>
<dbReference type="EMBL" id="AP022853">
    <property type="protein sequence ID" value="BCB27929.1"/>
    <property type="molecule type" value="Genomic_DNA"/>
</dbReference>
<sequence>MLNAIAYAEAGDFDAVKQILQAEYKNSVVSEDKANEGISDGRSALPAM</sequence>
<proteinExistence type="predicted"/>
<organism evidence="1 2">
    <name type="scientific">Sulfurimicrobium lacus</name>
    <dbReference type="NCBI Taxonomy" id="2715678"/>
    <lineage>
        <taxon>Bacteria</taxon>
        <taxon>Pseudomonadati</taxon>
        <taxon>Pseudomonadota</taxon>
        <taxon>Betaproteobacteria</taxon>
        <taxon>Nitrosomonadales</taxon>
        <taxon>Sulfuricellaceae</taxon>
        <taxon>Sulfurimicrobium</taxon>
    </lineage>
</organism>
<gene>
    <name evidence="1" type="ORF">SKTS_28150</name>
</gene>